<accession>A0ACC3BUL7</accession>
<keyword evidence="2" id="KW-1185">Reference proteome</keyword>
<dbReference type="Proteomes" id="UP000798662">
    <property type="component" value="Chromosome 1"/>
</dbReference>
<reference evidence="1" key="1">
    <citation type="submission" date="2019-11" db="EMBL/GenBank/DDBJ databases">
        <title>Nori genome reveals adaptations in red seaweeds to the harsh intertidal environment.</title>
        <authorList>
            <person name="Wang D."/>
            <person name="Mao Y."/>
        </authorList>
    </citation>
    <scope>NUCLEOTIDE SEQUENCE</scope>
    <source>
        <tissue evidence="1">Gametophyte</tissue>
    </source>
</reference>
<gene>
    <name evidence="1" type="ORF">I4F81_003740</name>
</gene>
<organism evidence="1 2">
    <name type="scientific">Pyropia yezoensis</name>
    <name type="common">Susabi-nori</name>
    <name type="synonym">Porphyra yezoensis</name>
    <dbReference type="NCBI Taxonomy" id="2788"/>
    <lineage>
        <taxon>Eukaryota</taxon>
        <taxon>Rhodophyta</taxon>
        <taxon>Bangiophyceae</taxon>
        <taxon>Bangiales</taxon>
        <taxon>Bangiaceae</taxon>
        <taxon>Pyropia</taxon>
    </lineage>
</organism>
<sequence length="419" mass="43847">MGLPTRIRIAGALFGVQLLVALACGPCSGVLAAVVSPGRWGALPLHGRTDGVRWDAEPLLSAVRTPNARAGLATGSRQEPPVFTEPLIGLHERQYPVYNVPNSTFDATLLAWNTTILSLCHGTQRDLQARCQLENFLCCTEAVSYNGTGMTMRCDLGTGLCDVHDHIQARTLVGAWKAAGCAVEGNQGLADAFCQCLKSPADAADFAFPTPCVVLHPRSGLLDPVTGFSTVSTAPFGPYAVRNLTRPRPPSVTLPGEEPRLCVPVTPVNVSVCSDSGAARTRDLLRACLAEPGATEGAGRPGTCCVAPFETPGTGVWCEIGGDCVRHDPYSQVWVLNDWAAATGCLSPAGEVKPPDQMEPTHTCICAPGEPRPDGGCVVMEDALSTTDPCVVVNSAAGEMVGGIDRNTTFVPSLDVCAA</sequence>
<evidence type="ECO:0000313" key="2">
    <source>
        <dbReference type="Proteomes" id="UP000798662"/>
    </source>
</evidence>
<name>A0ACC3BUL7_PYRYE</name>
<evidence type="ECO:0000313" key="1">
    <source>
        <dbReference type="EMBL" id="KAK1861156.1"/>
    </source>
</evidence>
<proteinExistence type="predicted"/>
<protein>
    <submittedName>
        <fullName evidence="1">Uncharacterized protein</fullName>
    </submittedName>
</protein>
<dbReference type="EMBL" id="CM020618">
    <property type="protein sequence ID" value="KAK1861156.1"/>
    <property type="molecule type" value="Genomic_DNA"/>
</dbReference>
<comment type="caution">
    <text evidence="1">The sequence shown here is derived from an EMBL/GenBank/DDBJ whole genome shotgun (WGS) entry which is preliminary data.</text>
</comment>